<evidence type="ECO:0000256" key="10">
    <source>
        <dbReference type="ARBA" id="ARBA00023237"/>
    </source>
</evidence>
<keyword evidence="2 11" id="KW-0813">Transport</keyword>
<dbReference type="Pfam" id="PF07715">
    <property type="entry name" value="Plug"/>
    <property type="match status" value="1"/>
</dbReference>
<dbReference type="Pfam" id="PF00593">
    <property type="entry name" value="TonB_dep_Rec_b-barrel"/>
    <property type="match status" value="1"/>
</dbReference>
<proteinExistence type="inferred from homology"/>
<keyword evidence="10 11" id="KW-0998">Cell outer membrane</keyword>
<dbReference type="PANTHER" id="PTHR32552">
    <property type="entry name" value="FERRICHROME IRON RECEPTOR-RELATED"/>
    <property type="match status" value="1"/>
</dbReference>
<keyword evidence="16" id="KW-0675">Receptor</keyword>
<feature type="chain" id="PRO_5046977547" evidence="13">
    <location>
        <begin position="28"/>
        <end position="754"/>
    </location>
</feature>
<evidence type="ECO:0000256" key="8">
    <source>
        <dbReference type="ARBA" id="ARBA00023077"/>
    </source>
</evidence>
<evidence type="ECO:0000256" key="11">
    <source>
        <dbReference type="PROSITE-ProRule" id="PRU01360"/>
    </source>
</evidence>
<comment type="subcellular location">
    <subcellularLocation>
        <location evidence="1 11">Cell outer membrane</location>
        <topology evidence="1 11">Multi-pass membrane protein</topology>
    </subcellularLocation>
</comment>
<gene>
    <name evidence="16" type="ORF">K6753_09370</name>
</gene>
<keyword evidence="13" id="KW-0732">Signal</keyword>
<keyword evidence="6" id="KW-0408">Iron</keyword>
<feature type="domain" description="TonB-dependent receptor-like beta-barrel" evidence="14">
    <location>
        <begin position="295"/>
        <end position="720"/>
    </location>
</feature>
<name>A0ABS7T783_9GAMM</name>
<dbReference type="Proteomes" id="UP001430954">
    <property type="component" value="Unassembled WGS sequence"/>
</dbReference>
<evidence type="ECO:0000256" key="4">
    <source>
        <dbReference type="ARBA" id="ARBA00022496"/>
    </source>
</evidence>
<accession>A0ABS7T783</accession>
<keyword evidence="9 11" id="KW-0472">Membrane</keyword>
<dbReference type="SUPFAM" id="SSF56935">
    <property type="entry name" value="Porins"/>
    <property type="match status" value="1"/>
</dbReference>
<dbReference type="PROSITE" id="PS52016">
    <property type="entry name" value="TONB_DEPENDENT_REC_3"/>
    <property type="match status" value="1"/>
</dbReference>
<dbReference type="PANTHER" id="PTHR32552:SF81">
    <property type="entry name" value="TONB-DEPENDENT OUTER MEMBRANE RECEPTOR"/>
    <property type="match status" value="1"/>
</dbReference>
<protein>
    <submittedName>
        <fullName evidence="16">TonB-dependent receptor</fullName>
    </submittedName>
</protein>
<keyword evidence="17" id="KW-1185">Reference proteome</keyword>
<evidence type="ECO:0000256" key="5">
    <source>
        <dbReference type="ARBA" id="ARBA00022692"/>
    </source>
</evidence>
<dbReference type="InterPro" id="IPR039426">
    <property type="entry name" value="TonB-dep_rcpt-like"/>
</dbReference>
<dbReference type="InterPro" id="IPR036942">
    <property type="entry name" value="Beta-barrel_TonB_sf"/>
</dbReference>
<evidence type="ECO:0000313" key="17">
    <source>
        <dbReference type="Proteomes" id="UP001430954"/>
    </source>
</evidence>
<dbReference type="EMBL" id="JAINZW010000004">
    <property type="protein sequence ID" value="MBZ4039744.1"/>
    <property type="molecule type" value="Genomic_DNA"/>
</dbReference>
<keyword evidence="5 11" id="KW-0812">Transmembrane</keyword>
<dbReference type="Gene3D" id="2.40.170.20">
    <property type="entry name" value="TonB-dependent receptor, beta-barrel domain"/>
    <property type="match status" value="1"/>
</dbReference>
<evidence type="ECO:0000256" key="12">
    <source>
        <dbReference type="RuleBase" id="RU003357"/>
    </source>
</evidence>
<dbReference type="InterPro" id="IPR000531">
    <property type="entry name" value="Beta-barrel_TonB"/>
</dbReference>
<keyword evidence="3 11" id="KW-1134">Transmembrane beta strand</keyword>
<evidence type="ECO:0000256" key="6">
    <source>
        <dbReference type="ARBA" id="ARBA00023004"/>
    </source>
</evidence>
<feature type="domain" description="TonB-dependent receptor plug" evidence="15">
    <location>
        <begin position="58"/>
        <end position="168"/>
    </location>
</feature>
<reference evidence="16 17" key="1">
    <citation type="submission" date="2021-09" db="EMBL/GenBank/DDBJ databases">
        <title>Lysobacter sp. 13A isolated from the river sediment.</title>
        <authorList>
            <person name="Liu H."/>
            <person name="Li S."/>
            <person name="Mao S."/>
        </authorList>
    </citation>
    <scope>NUCLEOTIDE SEQUENCE [LARGE SCALE GENOMIC DNA]</scope>
    <source>
        <strain evidence="16 17">13A</strain>
    </source>
</reference>
<evidence type="ECO:0000256" key="13">
    <source>
        <dbReference type="SAM" id="SignalP"/>
    </source>
</evidence>
<evidence type="ECO:0000313" key="16">
    <source>
        <dbReference type="EMBL" id="MBZ4039744.1"/>
    </source>
</evidence>
<evidence type="ECO:0000256" key="7">
    <source>
        <dbReference type="ARBA" id="ARBA00023065"/>
    </source>
</evidence>
<evidence type="ECO:0000259" key="14">
    <source>
        <dbReference type="Pfam" id="PF00593"/>
    </source>
</evidence>
<evidence type="ECO:0000256" key="3">
    <source>
        <dbReference type="ARBA" id="ARBA00022452"/>
    </source>
</evidence>
<evidence type="ECO:0000256" key="2">
    <source>
        <dbReference type="ARBA" id="ARBA00022448"/>
    </source>
</evidence>
<sequence length="754" mass="82091">MSGLSHVPVQCLLALAVAAALPMAASAQTTGQDADTDAPSATTLDAVQVTAQRRVENVQDVPMAITAISGEKLDVLTSGGEDIRLLSGRLPSLNIESSFGRAFPRFYVRGLGNTDFDLNASQPVSLVYDDVVQENPILKGFPMFDMAQVEMARGPQGTLFGRNSPAGVIKFDSARPEDVFGGYGRLSWGRFNTINAEGAVTGPVADGVSARVSALHQRRDDYVDNVRNGEGEDLEGYRESAVRAQLLVQPSETFEALANVHARKLDGTARLFRASIIEAGSNNLEPAHRREFVSLDGRNEQELDQFGGNLRMRWDFGRTSLYSISGYESVEAYSRGDIDGGSVYTFPPDEPGEALFPAESADGLPDHRQLSQELRLASNEWGRFDWQVGAFWFDESIDVDSFSYDGFGGAENGYATQRQDNTAWAVYASGDFDLTDALTLRGGLRYTDDEKTFTAERVTGPFGPPIAPITVRPSDDDVSWDLSAVYAVSDATNVYTRVAKGFRAPSVQGRLMFADATLPADELVTVADTETVLSVEAGIKTQLWDNRLRLGFALYHYTVDDQQLTAVGGDANVARLVNADKSVGQGAELDLEAWLTDSLLVTLGASYNDTEIQDGDLSVFQCAVCTVSDPADPARPGAVLIDGNSLPQAPRHVYNMTARYGLPLGDGEAFVFTDWAYRSEVNFFLYESVEFTGRSLLEGGLRLGYNWQDGDREVALFGRNITGTERVVGAIDFNNLTGFLNEPRTWGVQFSARF</sequence>
<evidence type="ECO:0000256" key="9">
    <source>
        <dbReference type="ARBA" id="ARBA00023136"/>
    </source>
</evidence>
<feature type="signal peptide" evidence="13">
    <location>
        <begin position="1"/>
        <end position="27"/>
    </location>
</feature>
<evidence type="ECO:0000259" key="15">
    <source>
        <dbReference type="Pfam" id="PF07715"/>
    </source>
</evidence>
<keyword evidence="8 12" id="KW-0798">TonB box</keyword>
<organism evidence="16 17">
    <name type="scientific">Novilysobacter selenitireducens</name>
    <dbReference type="NCBI Taxonomy" id="2872639"/>
    <lineage>
        <taxon>Bacteria</taxon>
        <taxon>Pseudomonadati</taxon>
        <taxon>Pseudomonadota</taxon>
        <taxon>Gammaproteobacteria</taxon>
        <taxon>Lysobacterales</taxon>
        <taxon>Lysobacteraceae</taxon>
        <taxon>Novilysobacter</taxon>
    </lineage>
</organism>
<keyword evidence="7" id="KW-0406">Ion transport</keyword>
<comment type="caution">
    <text evidence="16">The sequence shown here is derived from an EMBL/GenBank/DDBJ whole genome shotgun (WGS) entry which is preliminary data.</text>
</comment>
<comment type="similarity">
    <text evidence="11 12">Belongs to the TonB-dependent receptor family.</text>
</comment>
<dbReference type="RefSeq" id="WP_223676202.1">
    <property type="nucleotide sequence ID" value="NZ_JAINZW010000004.1"/>
</dbReference>
<evidence type="ECO:0000256" key="1">
    <source>
        <dbReference type="ARBA" id="ARBA00004571"/>
    </source>
</evidence>
<dbReference type="InterPro" id="IPR012910">
    <property type="entry name" value="Plug_dom"/>
</dbReference>
<keyword evidence="4" id="KW-0410">Iron transport</keyword>